<feature type="transmembrane region" description="Helical" evidence="6">
    <location>
        <begin position="95"/>
        <end position="116"/>
    </location>
</feature>
<dbReference type="KEGG" id="ccjz:ccrud_12390"/>
<evidence type="ECO:0000256" key="4">
    <source>
        <dbReference type="ARBA" id="ARBA00022989"/>
    </source>
</evidence>
<keyword evidence="5 6" id="KW-0472">Membrane</keyword>
<feature type="transmembrane region" description="Helical" evidence="6">
    <location>
        <begin position="296"/>
        <end position="320"/>
    </location>
</feature>
<gene>
    <name evidence="7" type="ORF">ccrud_12390</name>
</gene>
<comment type="subcellular location">
    <subcellularLocation>
        <location evidence="1">Cell membrane</location>
        <topology evidence="1">Multi-pass membrane protein</topology>
    </subcellularLocation>
</comment>
<dbReference type="NCBIfam" id="NF037997">
    <property type="entry name" value="Na_Pi_symport"/>
    <property type="match status" value="1"/>
</dbReference>
<name>A0A172QXP3_9CORY</name>
<evidence type="ECO:0000256" key="6">
    <source>
        <dbReference type="SAM" id="Phobius"/>
    </source>
</evidence>
<dbReference type="PANTHER" id="PTHR10010:SF46">
    <property type="entry name" value="SODIUM-DEPENDENT PHOSPHATE TRANSPORT PROTEIN 2B"/>
    <property type="match status" value="1"/>
</dbReference>
<feature type="transmembrane region" description="Helical" evidence="6">
    <location>
        <begin position="58"/>
        <end position="75"/>
    </location>
</feature>
<feature type="transmembrane region" description="Helical" evidence="6">
    <location>
        <begin position="128"/>
        <end position="149"/>
    </location>
</feature>
<dbReference type="PRINTS" id="PR00173">
    <property type="entry name" value="EDTRNSPORT"/>
</dbReference>
<keyword evidence="4 6" id="KW-1133">Transmembrane helix</keyword>
<proteinExistence type="predicted"/>
<evidence type="ECO:0000256" key="2">
    <source>
        <dbReference type="ARBA" id="ARBA00022475"/>
    </source>
</evidence>
<feature type="transmembrane region" description="Helical" evidence="6">
    <location>
        <begin position="326"/>
        <end position="348"/>
    </location>
</feature>
<feature type="transmembrane region" description="Helical" evidence="6">
    <location>
        <begin position="369"/>
        <end position="394"/>
    </location>
</feature>
<sequence length="395" mass="41771">MTAGHDQVLLSGWGKFVRLLLVAGSVVSIIIGINLVLDGVYEVGTFSTTQMYQTAKNPLIGMLIGILATALVQSSTTTTTLTVTAVGTGLVSVQVAIPIILGANIGTTITAMLVAFSYMSERREFKKAFSIAAMHLWFNTLVIIFLFTLEQLFHPLQFLSGLIAEEITDHSNGALPTSNFMTMLFDPLINFIGTNGLIGLIDYRNVAAVICIAVGIALILCAVRVMRTQLRVIAAATVTSIMDKVVNPENSPQATALSNLWSFFLGFVFTLLVTASSVTIASMQPVSVAGSVKQKPLLGVILGANVGTTVTAMFATFAVVGAHGAFAIQAALVHVIVNLTGAILVLCIPQLANLIIRLSQKTANLTARSYSATLVVIGAAYILVPSLLLLLYALL</sequence>
<keyword evidence="8" id="KW-1185">Reference proteome</keyword>
<evidence type="ECO:0000313" key="8">
    <source>
        <dbReference type="Proteomes" id="UP000076929"/>
    </source>
</evidence>
<evidence type="ECO:0000256" key="3">
    <source>
        <dbReference type="ARBA" id="ARBA00022692"/>
    </source>
</evidence>
<evidence type="ECO:0000256" key="1">
    <source>
        <dbReference type="ARBA" id="ARBA00004651"/>
    </source>
</evidence>
<dbReference type="STRING" id="1652495.ccrud_12390"/>
<feature type="transmembrane region" description="Helical" evidence="6">
    <location>
        <begin position="16"/>
        <end position="37"/>
    </location>
</feature>
<feature type="transmembrane region" description="Helical" evidence="6">
    <location>
        <begin position="260"/>
        <end position="284"/>
    </location>
</feature>
<dbReference type="Pfam" id="PF02690">
    <property type="entry name" value="Na_Pi_cotrans"/>
    <property type="match status" value="2"/>
</dbReference>
<reference evidence="7 8" key="1">
    <citation type="submission" date="2016-05" db="EMBL/GenBank/DDBJ databases">
        <title>Complete genome sequence of Corynebacterium crudilactis, a new Corynebacterium species isolated from raw cow's milk.</title>
        <authorList>
            <person name="Christian R."/>
            <person name="Zimmermann J."/>
            <person name="Lipski A."/>
            <person name="Kalinowski J."/>
        </authorList>
    </citation>
    <scope>NUCLEOTIDE SEQUENCE [LARGE SCALE GENOMIC DNA]</scope>
    <source>
        <strain evidence="7 8">JZ16</strain>
    </source>
</reference>
<organism evidence="7 8">
    <name type="scientific">Corynebacterium crudilactis</name>
    <dbReference type="NCBI Taxonomy" id="1652495"/>
    <lineage>
        <taxon>Bacteria</taxon>
        <taxon>Bacillati</taxon>
        <taxon>Actinomycetota</taxon>
        <taxon>Actinomycetes</taxon>
        <taxon>Mycobacteriales</taxon>
        <taxon>Corynebacteriaceae</taxon>
        <taxon>Corynebacterium</taxon>
    </lineage>
</organism>
<feature type="transmembrane region" description="Helical" evidence="6">
    <location>
        <begin position="206"/>
        <end position="226"/>
    </location>
</feature>
<accession>A0A172QXP3</accession>
<dbReference type="Proteomes" id="UP000076929">
    <property type="component" value="Chromosome"/>
</dbReference>
<evidence type="ECO:0000313" key="7">
    <source>
        <dbReference type="EMBL" id="ANE05411.1"/>
    </source>
</evidence>
<dbReference type="GO" id="GO:0005886">
    <property type="term" value="C:plasma membrane"/>
    <property type="evidence" value="ECO:0007669"/>
    <property type="project" value="UniProtKB-SubCell"/>
</dbReference>
<evidence type="ECO:0000256" key="5">
    <source>
        <dbReference type="ARBA" id="ARBA00023136"/>
    </source>
</evidence>
<dbReference type="EMBL" id="CP015622">
    <property type="protein sequence ID" value="ANE05411.1"/>
    <property type="molecule type" value="Genomic_DNA"/>
</dbReference>
<dbReference type="GO" id="GO:0005436">
    <property type="term" value="F:sodium:phosphate symporter activity"/>
    <property type="evidence" value="ECO:0007669"/>
    <property type="project" value="InterPro"/>
</dbReference>
<keyword evidence="3 6" id="KW-0812">Transmembrane</keyword>
<dbReference type="PANTHER" id="PTHR10010">
    <property type="entry name" value="SOLUTE CARRIER FAMILY 34 SODIUM PHOSPHATE , MEMBER 2-RELATED"/>
    <property type="match status" value="1"/>
</dbReference>
<keyword evidence="2" id="KW-1003">Cell membrane</keyword>
<dbReference type="InterPro" id="IPR003841">
    <property type="entry name" value="Na/Pi_transpt"/>
</dbReference>
<protein>
    <submittedName>
        <fullName evidence="7">Sodium:phosphate symporter</fullName>
    </submittedName>
</protein>
<dbReference type="GO" id="GO:0044341">
    <property type="term" value="P:sodium-dependent phosphate transport"/>
    <property type="evidence" value="ECO:0007669"/>
    <property type="project" value="InterPro"/>
</dbReference>
<dbReference type="AlphaFoldDB" id="A0A172QXP3"/>